<evidence type="ECO:0000256" key="2">
    <source>
        <dbReference type="ARBA" id="ARBA00022475"/>
    </source>
</evidence>
<dbReference type="EMBL" id="JAAGBB010000035">
    <property type="protein sequence ID" value="MBR0667452.1"/>
    <property type="molecule type" value="Genomic_DNA"/>
</dbReference>
<accession>A0ABS5F4G9</accession>
<evidence type="ECO:0000256" key="3">
    <source>
        <dbReference type="ARBA" id="ARBA00022692"/>
    </source>
</evidence>
<feature type="transmembrane region" description="Helical" evidence="7">
    <location>
        <begin position="103"/>
        <end position="120"/>
    </location>
</feature>
<keyword evidence="5 7" id="KW-0472">Membrane</keyword>
<keyword evidence="3 6" id="KW-0812">Transmembrane</keyword>
<gene>
    <name evidence="8" type="ORF">GXW71_24060</name>
</gene>
<organism evidence="8 9">
    <name type="scientific">Plastoroseomonas hellenica</name>
    <dbReference type="NCBI Taxonomy" id="2687306"/>
    <lineage>
        <taxon>Bacteria</taxon>
        <taxon>Pseudomonadati</taxon>
        <taxon>Pseudomonadota</taxon>
        <taxon>Alphaproteobacteria</taxon>
        <taxon>Acetobacterales</taxon>
        <taxon>Acetobacteraceae</taxon>
        <taxon>Plastoroseomonas</taxon>
    </lineage>
</organism>
<comment type="caution">
    <text evidence="8">The sequence shown here is derived from an EMBL/GenBank/DDBJ whole genome shotgun (WGS) entry which is preliminary data.</text>
</comment>
<dbReference type="Proteomes" id="UP001196870">
    <property type="component" value="Unassembled WGS sequence"/>
</dbReference>
<keyword evidence="4 7" id="KW-1133">Transmembrane helix</keyword>
<name>A0ABS5F4G9_9PROT</name>
<dbReference type="SUPFAM" id="SSF103481">
    <property type="entry name" value="Multidrug resistance efflux transporter EmrE"/>
    <property type="match status" value="1"/>
</dbReference>
<protein>
    <submittedName>
        <fullName evidence="8">EamA family transporter</fullName>
    </submittedName>
</protein>
<evidence type="ECO:0000256" key="7">
    <source>
        <dbReference type="SAM" id="Phobius"/>
    </source>
</evidence>
<proteinExistence type="inferred from homology"/>
<evidence type="ECO:0000256" key="6">
    <source>
        <dbReference type="RuleBase" id="RU003942"/>
    </source>
</evidence>
<dbReference type="InterPro" id="IPR045324">
    <property type="entry name" value="Small_multidrug_res"/>
</dbReference>
<dbReference type="PANTHER" id="PTHR30561">
    <property type="entry name" value="SMR FAMILY PROTON-DEPENDENT DRUG EFFLUX TRANSPORTER SUGE"/>
    <property type="match status" value="1"/>
</dbReference>
<dbReference type="RefSeq" id="WP_211855233.1">
    <property type="nucleotide sequence ID" value="NZ_JAAGBB010000035.1"/>
</dbReference>
<comment type="similarity">
    <text evidence="6">Belongs to the drug/metabolite transporter (DMT) superfamily. Small multidrug resistance (SMR) (TC 2.A.7.1) family.</text>
</comment>
<evidence type="ECO:0000256" key="5">
    <source>
        <dbReference type="ARBA" id="ARBA00023136"/>
    </source>
</evidence>
<evidence type="ECO:0000313" key="8">
    <source>
        <dbReference type="EMBL" id="MBR0667452.1"/>
    </source>
</evidence>
<dbReference type="InterPro" id="IPR037185">
    <property type="entry name" value="EmrE-like"/>
</dbReference>
<dbReference type="Pfam" id="PF00893">
    <property type="entry name" value="Multi_Drug_Res"/>
    <property type="match status" value="1"/>
</dbReference>
<evidence type="ECO:0000256" key="1">
    <source>
        <dbReference type="ARBA" id="ARBA00004651"/>
    </source>
</evidence>
<sequence>MTTGTLILILVSVTLSAVAQIAFKFGVTAAGGQGNGGGPAAGLIGALLTPGVLGGLALYGLGTLLWLTALGRVEVSQAYPFVGLGFVLTAVLGAMLFGDTLSAQRLFGILLVIGGIVLVARS</sequence>
<reference evidence="9" key="1">
    <citation type="journal article" date="2021" name="Syst. Appl. Microbiol.">
        <title>Roseomonas hellenica sp. nov., isolated from roots of wild-growing Alkanna tinctoria.</title>
        <authorList>
            <person name="Rat A."/>
            <person name="Naranjo H.D."/>
            <person name="Lebbe L."/>
            <person name="Cnockaert M."/>
            <person name="Krigas N."/>
            <person name="Grigoriadou K."/>
            <person name="Maloupa E."/>
            <person name="Willems A."/>
        </authorList>
    </citation>
    <scope>NUCLEOTIDE SEQUENCE [LARGE SCALE GENOMIC DNA]</scope>
    <source>
        <strain evidence="9">LMG 31523</strain>
    </source>
</reference>
<dbReference type="PANTHER" id="PTHR30561:SF9">
    <property type="entry name" value="4-AMINO-4-DEOXY-L-ARABINOSE-PHOSPHOUNDECAPRENOL FLIPPASE SUBUNIT ARNF-RELATED"/>
    <property type="match status" value="1"/>
</dbReference>
<evidence type="ECO:0000313" key="9">
    <source>
        <dbReference type="Proteomes" id="UP001196870"/>
    </source>
</evidence>
<keyword evidence="9" id="KW-1185">Reference proteome</keyword>
<feature type="transmembrane region" description="Helical" evidence="7">
    <location>
        <begin position="43"/>
        <end position="67"/>
    </location>
</feature>
<dbReference type="Gene3D" id="1.10.3730.20">
    <property type="match status" value="1"/>
</dbReference>
<comment type="subcellular location">
    <subcellularLocation>
        <location evidence="1 6">Cell membrane</location>
        <topology evidence="1 6">Multi-pass membrane protein</topology>
    </subcellularLocation>
</comment>
<keyword evidence="2" id="KW-1003">Cell membrane</keyword>
<feature type="transmembrane region" description="Helical" evidence="7">
    <location>
        <begin position="79"/>
        <end position="97"/>
    </location>
</feature>
<dbReference type="InterPro" id="IPR000390">
    <property type="entry name" value="Small_drug/metabolite_transptr"/>
</dbReference>
<evidence type="ECO:0000256" key="4">
    <source>
        <dbReference type="ARBA" id="ARBA00022989"/>
    </source>
</evidence>